<dbReference type="AlphaFoldDB" id="A0A897NHQ4"/>
<proteinExistence type="predicted"/>
<evidence type="ECO:0000313" key="2">
    <source>
        <dbReference type="Proteomes" id="UP000663305"/>
    </source>
</evidence>
<accession>A0A897NHQ4</accession>
<dbReference type="EMBL" id="CP064789">
    <property type="protein sequence ID" value="QSG11871.1"/>
    <property type="molecule type" value="Genomic_DNA"/>
</dbReference>
<protein>
    <recommendedName>
        <fullName evidence="3">TFIIS-type domain-containing protein</fullName>
    </recommendedName>
</protein>
<sequence>MPIARNIDETCPQCGNDDDVWVFDKQEGTGIKKCYTCDSCGCEWSEMTGFEHS</sequence>
<evidence type="ECO:0000313" key="1">
    <source>
        <dbReference type="EMBL" id="QSG11871.1"/>
    </source>
</evidence>
<name>A0A897NHQ4_9EURY</name>
<dbReference type="Gene3D" id="2.20.25.10">
    <property type="match status" value="1"/>
</dbReference>
<gene>
    <name evidence="1" type="ORF">HSBGL_1454</name>
</gene>
<reference evidence="1" key="1">
    <citation type="submission" date="2020-11" db="EMBL/GenBank/DDBJ databases">
        <title>Carbohydrate-dependent, anaerobic sulfur respiration: A novel catabolism in halophilic archaea.</title>
        <authorList>
            <person name="Sorokin D.Y."/>
            <person name="Messina E."/>
            <person name="Smedile F."/>
            <person name="La Cono V."/>
            <person name="Hallsworth J.E."/>
            <person name="Yakimov M.M."/>
        </authorList>
    </citation>
    <scope>NUCLEOTIDE SEQUENCE</scope>
    <source>
        <strain evidence="1">HSR-Bgl</strain>
    </source>
</reference>
<dbReference type="Proteomes" id="UP000663305">
    <property type="component" value="Chromosome"/>
</dbReference>
<evidence type="ECO:0008006" key="3">
    <source>
        <dbReference type="Google" id="ProtNLM"/>
    </source>
</evidence>
<dbReference type="SUPFAM" id="SSF57783">
    <property type="entry name" value="Zinc beta-ribbon"/>
    <property type="match status" value="1"/>
</dbReference>
<organism evidence="1 2">
    <name type="scientific">Halapricum desulfuricans</name>
    <dbReference type="NCBI Taxonomy" id="2841257"/>
    <lineage>
        <taxon>Archaea</taxon>
        <taxon>Methanobacteriati</taxon>
        <taxon>Methanobacteriota</taxon>
        <taxon>Stenosarchaea group</taxon>
        <taxon>Halobacteria</taxon>
        <taxon>Halobacteriales</taxon>
        <taxon>Haloarculaceae</taxon>
        <taxon>Halapricum</taxon>
    </lineage>
</organism>